<proteinExistence type="predicted"/>
<dbReference type="OrthoDB" id="193379at2"/>
<dbReference type="SFLD" id="SFLDS00003">
    <property type="entry name" value="Haloacid_Dehalogenase"/>
    <property type="match status" value="1"/>
</dbReference>
<dbReference type="NCBIfam" id="TIGR01486">
    <property type="entry name" value="HAD-SF-IIB-MPGP"/>
    <property type="match status" value="1"/>
</dbReference>
<dbReference type="Pfam" id="PF08282">
    <property type="entry name" value="Hydrolase_3"/>
    <property type="match status" value="2"/>
</dbReference>
<dbReference type="Gene3D" id="3.30.980.20">
    <property type="entry name" value="Putative mannosyl-3-phosphoglycerate phosphatase, domain 2"/>
    <property type="match status" value="1"/>
</dbReference>
<name>A0A3S9B1Y2_9HYPH</name>
<dbReference type="GO" id="GO:0000287">
    <property type="term" value="F:magnesium ion binding"/>
    <property type="evidence" value="ECO:0007669"/>
    <property type="project" value="TreeGrafter"/>
</dbReference>
<sequence>MIIFSDLDGTLLDHATYSFDAARPALDVVKANGIPLIFATSKTAAEIEPLREATGIHLPAIVENGAGIAWPGHADGQEDAYRQVRAALDRVPKPLRALYRSFGDMDDAEVAGRTGLSLEGASLARRRLFSEPGLFSGSAEERAAFLDALKAEGLSAVQGGRFLTISAGASKADRMTEIVAWHEAETGRAGRPTLALGDAANDIAMLEAADYGVVVANRAHPPLAPLAGEHAGRISRTEKEGPAGWNEAVLSFIRRVGAIEKGTAQ</sequence>
<dbReference type="GO" id="GO:0051479">
    <property type="term" value="P:mannosylglycerate biosynthetic process"/>
    <property type="evidence" value="ECO:0007669"/>
    <property type="project" value="InterPro"/>
</dbReference>
<dbReference type="PANTHER" id="PTHR10000">
    <property type="entry name" value="PHOSPHOSERINE PHOSPHATASE"/>
    <property type="match status" value="1"/>
</dbReference>
<evidence type="ECO:0000313" key="4">
    <source>
        <dbReference type="EMBL" id="AZN70949.1"/>
    </source>
</evidence>
<dbReference type="GO" id="GO:0005829">
    <property type="term" value="C:cytosol"/>
    <property type="evidence" value="ECO:0007669"/>
    <property type="project" value="TreeGrafter"/>
</dbReference>
<dbReference type="SFLD" id="SFLDG01142">
    <property type="entry name" value="C2.B.2:_Mannosyl-3-phosphoglyc"/>
    <property type="match status" value="1"/>
</dbReference>
<keyword evidence="2 4" id="KW-0378">Hydrolase</keyword>
<dbReference type="Gene3D" id="3.40.50.1000">
    <property type="entry name" value="HAD superfamily/HAD-like"/>
    <property type="match status" value="1"/>
</dbReference>
<evidence type="ECO:0000256" key="2">
    <source>
        <dbReference type="ARBA" id="ARBA00022801"/>
    </source>
</evidence>
<dbReference type="RefSeq" id="WP_126008722.1">
    <property type="nucleotide sequence ID" value="NZ_CP032509.1"/>
</dbReference>
<dbReference type="Proteomes" id="UP000268192">
    <property type="component" value="Chromosome"/>
</dbReference>
<dbReference type="InterPro" id="IPR023214">
    <property type="entry name" value="HAD_sf"/>
</dbReference>
<evidence type="ECO:0000256" key="1">
    <source>
        <dbReference type="ARBA" id="ARBA00022723"/>
    </source>
</evidence>
<keyword evidence="1" id="KW-0479">Metal-binding</keyword>
<dbReference type="EMBL" id="CP032509">
    <property type="protein sequence ID" value="AZN70949.1"/>
    <property type="molecule type" value="Genomic_DNA"/>
</dbReference>
<accession>A0A3S9B1Y2</accession>
<organism evidence="4 5">
    <name type="scientific">Georhizobium profundi</name>
    <dbReference type="NCBI Taxonomy" id="2341112"/>
    <lineage>
        <taxon>Bacteria</taxon>
        <taxon>Pseudomonadati</taxon>
        <taxon>Pseudomonadota</taxon>
        <taxon>Alphaproteobacteria</taxon>
        <taxon>Hyphomicrobiales</taxon>
        <taxon>Rhizobiaceae</taxon>
        <taxon>Georhizobium</taxon>
    </lineage>
</organism>
<dbReference type="AlphaFoldDB" id="A0A3S9B1Y2"/>
<dbReference type="SFLD" id="SFLDG01140">
    <property type="entry name" value="C2.B:_Phosphomannomutase_and_P"/>
    <property type="match status" value="1"/>
</dbReference>
<dbReference type="KEGG" id="abaw:D5400_06365"/>
<dbReference type="SUPFAM" id="SSF56784">
    <property type="entry name" value="HAD-like"/>
    <property type="match status" value="1"/>
</dbReference>
<keyword evidence="5" id="KW-1185">Reference proteome</keyword>
<evidence type="ECO:0000313" key="5">
    <source>
        <dbReference type="Proteomes" id="UP000268192"/>
    </source>
</evidence>
<evidence type="ECO:0000256" key="3">
    <source>
        <dbReference type="ARBA" id="ARBA00022842"/>
    </source>
</evidence>
<gene>
    <name evidence="4" type="ORF">D5400_06365</name>
</gene>
<dbReference type="InterPro" id="IPR006381">
    <property type="entry name" value="HAD-SF-IIB-MPGP"/>
</dbReference>
<keyword evidence="3" id="KW-0460">Magnesium</keyword>
<protein>
    <submittedName>
        <fullName evidence="4">HAD-IIB family hydrolase</fullName>
    </submittedName>
</protein>
<dbReference type="PANTHER" id="PTHR10000:SF8">
    <property type="entry name" value="HAD SUPERFAMILY HYDROLASE-LIKE, TYPE 3"/>
    <property type="match status" value="1"/>
</dbReference>
<dbReference type="GO" id="GO:0050531">
    <property type="term" value="F:mannosyl-3-phosphoglycerate phosphatase activity"/>
    <property type="evidence" value="ECO:0007669"/>
    <property type="project" value="InterPro"/>
</dbReference>
<reference evidence="4 5" key="1">
    <citation type="submission" date="2018-09" db="EMBL/GenBank/DDBJ databases">
        <title>Marinorhizobium profundi gen. nov., sp. nov., isolated from a deep-sea sediment sample from the New Britain Trench and proposal of Marinorhizobiaceae fam. nov. in the order Rhizobiales of the class Alphaproteobacteria.</title>
        <authorList>
            <person name="Cao J."/>
        </authorList>
    </citation>
    <scope>NUCLEOTIDE SEQUENCE [LARGE SCALE GENOMIC DNA]</scope>
    <source>
        <strain evidence="4 5">WS11</strain>
    </source>
</reference>
<dbReference type="InterPro" id="IPR036412">
    <property type="entry name" value="HAD-like_sf"/>
</dbReference>